<feature type="domain" description="Metallo-beta-lactamase" evidence="14">
    <location>
        <begin position="28"/>
        <end position="222"/>
    </location>
</feature>
<feature type="binding site" evidence="13">
    <location>
        <position position="148"/>
    </location>
    <ligand>
        <name>Zn(2+)</name>
        <dbReference type="ChEBI" id="CHEBI:29105"/>
        <label>1</label>
        <note>catalytic</note>
    </ligand>
</feature>
<feature type="binding site" evidence="13">
    <location>
        <position position="86"/>
    </location>
    <ligand>
        <name>Zn(2+)</name>
        <dbReference type="ChEBI" id="CHEBI:29105"/>
        <label>1</label>
        <note>catalytic</note>
    </ligand>
</feature>
<evidence type="ECO:0000256" key="6">
    <source>
        <dbReference type="ARBA" id="ARBA00022801"/>
    </source>
</evidence>
<evidence type="ECO:0000313" key="15">
    <source>
        <dbReference type="EMBL" id="BBY60162.1"/>
    </source>
</evidence>
<dbReference type="InterPro" id="IPR011108">
    <property type="entry name" value="RMMBL"/>
</dbReference>
<dbReference type="GO" id="GO:0003723">
    <property type="term" value="F:RNA binding"/>
    <property type="evidence" value="ECO:0007669"/>
    <property type="project" value="UniProtKB-UniRule"/>
</dbReference>
<feature type="binding site" evidence="13">
    <location>
        <position position="170"/>
    </location>
    <ligand>
        <name>Zn(2+)</name>
        <dbReference type="ChEBI" id="CHEBI:29105"/>
        <label>1</label>
        <note>catalytic</note>
    </ligand>
</feature>
<keyword evidence="4 13" id="KW-0479">Metal-binding</keyword>
<feature type="binding site" evidence="13">
    <location>
        <position position="85"/>
    </location>
    <ligand>
        <name>Zn(2+)</name>
        <dbReference type="ChEBI" id="CHEBI:29105"/>
        <label>1</label>
        <note>catalytic</note>
    </ligand>
</feature>
<dbReference type="AlphaFoldDB" id="A0A7I7ST33"/>
<evidence type="ECO:0000256" key="10">
    <source>
        <dbReference type="HAMAP-Rule" id="MF_01491"/>
    </source>
</evidence>
<dbReference type="Pfam" id="PF12706">
    <property type="entry name" value="Lactamase_B_2"/>
    <property type="match status" value="1"/>
</dbReference>
<feature type="active site" description="Proton acceptor" evidence="11">
    <location>
        <position position="376"/>
    </location>
</feature>
<evidence type="ECO:0000256" key="1">
    <source>
        <dbReference type="ARBA" id="ARBA00022490"/>
    </source>
</evidence>
<dbReference type="GO" id="GO:0004534">
    <property type="term" value="F:5'-3' RNA exonuclease activity"/>
    <property type="evidence" value="ECO:0007669"/>
    <property type="project" value="UniProtKB-UniRule"/>
</dbReference>
<keyword evidence="5 10" id="KW-0255">Endonuclease</keyword>
<dbReference type="InterPro" id="IPR004613">
    <property type="entry name" value="RNase_J"/>
</dbReference>
<comment type="subcellular location">
    <subcellularLocation>
        <location evidence="10">Cytoplasm</location>
    </subcellularLocation>
</comment>
<evidence type="ECO:0000256" key="8">
    <source>
        <dbReference type="ARBA" id="ARBA00022839"/>
    </source>
</evidence>
<feature type="binding site" evidence="13">
    <location>
        <position position="83"/>
    </location>
    <ligand>
        <name>Zn(2+)</name>
        <dbReference type="ChEBI" id="CHEBI:29105"/>
        <label>1</label>
        <note>catalytic</note>
    </ligand>
</feature>
<dbReference type="GO" id="GO:0004521">
    <property type="term" value="F:RNA endonuclease activity"/>
    <property type="evidence" value="ECO:0007669"/>
    <property type="project" value="UniProtKB-UniRule"/>
</dbReference>
<comment type="subunit">
    <text evidence="10">Homodimer, may be a subunit of the RNA degradosome.</text>
</comment>
<dbReference type="Pfam" id="PF22505">
    <property type="entry name" value="RNase_J_b_CASP"/>
    <property type="match status" value="1"/>
</dbReference>
<dbReference type="SMART" id="SM00849">
    <property type="entry name" value="Lactamase_B"/>
    <property type="match status" value="1"/>
</dbReference>
<dbReference type="GO" id="GO:0006364">
    <property type="term" value="P:rRNA processing"/>
    <property type="evidence" value="ECO:0007669"/>
    <property type="project" value="UniProtKB-UniRule"/>
</dbReference>
<dbReference type="InterPro" id="IPR001279">
    <property type="entry name" value="Metallo-B-lactamas"/>
</dbReference>
<gene>
    <name evidence="10 15" type="primary">rnj</name>
    <name evidence="15" type="ORF">MSAR_32980</name>
</gene>
<dbReference type="PANTHER" id="PTHR43694:SF1">
    <property type="entry name" value="RIBONUCLEASE J"/>
    <property type="match status" value="1"/>
</dbReference>
<dbReference type="InterPro" id="IPR041636">
    <property type="entry name" value="RNase_J_C"/>
</dbReference>
<keyword evidence="1 10" id="KW-0963">Cytoplasm</keyword>
<feature type="binding site" evidence="13">
    <location>
        <position position="81"/>
    </location>
    <ligand>
        <name>Zn(2+)</name>
        <dbReference type="ChEBI" id="CHEBI:29105"/>
        <label>1</label>
        <note>catalytic</note>
    </ligand>
</feature>
<dbReference type="Proteomes" id="UP000466445">
    <property type="component" value="Chromosome"/>
</dbReference>
<dbReference type="InterPro" id="IPR055132">
    <property type="entry name" value="RNase_J_b_CASP"/>
</dbReference>
<dbReference type="InterPro" id="IPR042173">
    <property type="entry name" value="RNase_J_2"/>
</dbReference>
<dbReference type="GO" id="GO:0008270">
    <property type="term" value="F:zinc ion binding"/>
    <property type="evidence" value="ECO:0007669"/>
    <property type="project" value="InterPro"/>
</dbReference>
<evidence type="ECO:0000256" key="2">
    <source>
        <dbReference type="ARBA" id="ARBA00022552"/>
    </source>
</evidence>
<keyword evidence="2 10" id="KW-0698">rRNA processing</keyword>
<keyword evidence="6 10" id="KW-0378">Hydrolase</keyword>
<keyword evidence="13" id="KW-0106">Calcium</keyword>
<accession>A0A7I7ST33</accession>
<sequence>MNEELSPPGPLAPGGLRVTALGGINEIGRNMTVFEHLGRLLIIDCGVLFPNHDEPGVDLILPDLRLISDRLDDIEALVLTHAHEDHIGAIPYLLKMRADIPVVGSKFTLALVAAKCREHRVNPVFIEVSEGQRSTHGVFECQYFAVNHSIPDALAIAIHTAAGTVLHTGDIKLDQLPLDGRPTDLPGMSRLGDAGVDLFLCDSTNSEIPGVGPSESEIGPNLHRLMRSAEGQRVIVACFASNVDRVQQIIDAALALGRRVSFVGRSMLRNMAIARELGFLHVEDRDVVDIAMAEEMAPGQVVLITTGTQGEPMAALSRMSRGEHRSITVTSDDLIILSSSLIPGNEEAVYGVIDDLAQIGARVVTNQQVRVHVSGHAYSGELLFLYNGVRPRNVMPVHGTWRMLRANAKLAARSGVPEENIVVAESGVSVDLVGGRVAIAGAVPVGKMFVDGLITGDVGEATLGERLILSSGFIAATVVVKRETGRLAAPPHLFSRGFSEDPKALEPVMRKVEAELESLAGKNVTDPVRIAQVVRRTVGKWVGETYRRQPMIVPTVIEV</sequence>
<proteinExistence type="inferred from homology"/>
<protein>
    <recommendedName>
        <fullName evidence="10">Ribonuclease J</fullName>
        <shortName evidence="10">RNase J</shortName>
        <ecNumber evidence="10">3.1.-.-</ecNumber>
    </recommendedName>
</protein>
<dbReference type="HAMAP" id="MF_01491">
    <property type="entry name" value="RNase_J_bact"/>
    <property type="match status" value="1"/>
</dbReference>
<keyword evidence="8 10" id="KW-0269">Exonuclease</keyword>
<dbReference type="KEGG" id="msar:MSAR_32980"/>
<dbReference type="Gene3D" id="3.10.20.580">
    <property type="match status" value="1"/>
</dbReference>
<dbReference type="PIRSF" id="PIRSF004803">
    <property type="entry name" value="RnjA"/>
    <property type="match status" value="1"/>
</dbReference>
<dbReference type="GO" id="GO:0005737">
    <property type="term" value="C:cytoplasm"/>
    <property type="evidence" value="ECO:0007669"/>
    <property type="project" value="UniProtKB-SubCell"/>
</dbReference>
<keyword evidence="16" id="KW-1185">Reference proteome</keyword>
<dbReference type="Pfam" id="PF07521">
    <property type="entry name" value="RMMBL"/>
    <property type="match status" value="1"/>
</dbReference>
<dbReference type="PANTHER" id="PTHR43694">
    <property type="entry name" value="RIBONUCLEASE J"/>
    <property type="match status" value="1"/>
</dbReference>
<keyword evidence="3 10" id="KW-0540">Nuclease</keyword>
<evidence type="ECO:0000256" key="13">
    <source>
        <dbReference type="PIRSR" id="PIRSR004803-3"/>
    </source>
</evidence>
<organism evidence="15 16">
    <name type="scientific">Mycolicibacterium sarraceniae</name>
    <dbReference type="NCBI Taxonomy" id="1534348"/>
    <lineage>
        <taxon>Bacteria</taxon>
        <taxon>Bacillati</taxon>
        <taxon>Actinomycetota</taxon>
        <taxon>Actinomycetes</taxon>
        <taxon>Mycobacteriales</taxon>
        <taxon>Mycobacteriaceae</taxon>
        <taxon>Mycolicibacterium</taxon>
    </lineage>
</organism>
<dbReference type="RefSeq" id="WP_163698563.1">
    <property type="nucleotide sequence ID" value="NZ_AP022595.1"/>
</dbReference>
<feature type="binding site" evidence="12">
    <location>
        <begin position="240"/>
        <end position="242"/>
    </location>
    <ligand>
        <name>substrate</name>
    </ligand>
</feature>
<evidence type="ECO:0000256" key="9">
    <source>
        <dbReference type="ARBA" id="ARBA00022884"/>
    </source>
</evidence>
<feature type="binding site" evidence="13">
    <location>
        <position position="398"/>
    </location>
    <ligand>
        <name>Zn(2+)</name>
        <dbReference type="ChEBI" id="CHEBI:29105"/>
        <label>1</label>
        <note>catalytic</note>
    </ligand>
</feature>
<comment type="cofactor">
    <cofactor evidence="13">
        <name>Zn(2+)</name>
        <dbReference type="ChEBI" id="CHEBI:29105"/>
    </cofactor>
    <text evidence="13">Binds 2 Zn(2+) ions per subunit. It is not clear if Zn(2+) or Mg(2+) is physiologically important.</text>
</comment>
<keyword evidence="7 13" id="KW-0862">Zinc</keyword>
<evidence type="ECO:0000256" key="3">
    <source>
        <dbReference type="ARBA" id="ARBA00022722"/>
    </source>
</evidence>
<evidence type="ECO:0000259" key="14">
    <source>
        <dbReference type="SMART" id="SM00849"/>
    </source>
</evidence>
<dbReference type="InterPro" id="IPR030854">
    <property type="entry name" value="RNase_J_bac"/>
</dbReference>
<comment type="similarity">
    <text evidence="10">Belongs to the metallo-beta-lactamase superfamily. RNA-metabolizing metallo-beta-lactamase-like family. Bacterial RNase J subfamily.</text>
</comment>
<evidence type="ECO:0000256" key="5">
    <source>
        <dbReference type="ARBA" id="ARBA00022759"/>
    </source>
</evidence>
<feature type="active site" description="Proton donor" evidence="11">
    <location>
        <position position="202"/>
    </location>
</feature>
<dbReference type="NCBIfam" id="TIGR00649">
    <property type="entry name" value="MG423"/>
    <property type="match status" value="1"/>
</dbReference>
<evidence type="ECO:0000313" key="16">
    <source>
        <dbReference type="Proteomes" id="UP000466445"/>
    </source>
</evidence>
<evidence type="ECO:0000256" key="11">
    <source>
        <dbReference type="PIRSR" id="PIRSR004803-1"/>
    </source>
</evidence>
<dbReference type="Pfam" id="PF17770">
    <property type="entry name" value="RNase_J_C"/>
    <property type="match status" value="1"/>
</dbReference>
<dbReference type="EMBL" id="AP022595">
    <property type="protein sequence ID" value="BBY60162.1"/>
    <property type="molecule type" value="Genomic_DNA"/>
</dbReference>
<dbReference type="Gene3D" id="3.40.50.10710">
    <property type="entry name" value="Metallo-hydrolase/oxidoreductase"/>
    <property type="match status" value="1"/>
</dbReference>
<evidence type="ECO:0000256" key="12">
    <source>
        <dbReference type="PIRSR" id="PIRSR004803-2"/>
    </source>
</evidence>
<dbReference type="Gene3D" id="3.60.15.10">
    <property type="entry name" value="Ribonuclease Z/Hydroxyacylglutathione hydrolase-like"/>
    <property type="match status" value="1"/>
</dbReference>
<dbReference type="InterPro" id="IPR036866">
    <property type="entry name" value="RibonucZ/Hydroxyglut_hydro"/>
</dbReference>
<comment type="cofactor">
    <cofactor evidence="13">
        <name>Ca(2+)</name>
        <dbReference type="ChEBI" id="CHEBI:29108"/>
    </cofactor>
    <text evidence="13">Binds 1 Ca(2+) cation per subunit. Seen in 1 crystal structure, it is not clear if it is physiologically important.</text>
</comment>
<dbReference type="SUPFAM" id="SSF56281">
    <property type="entry name" value="Metallo-hydrolase/oxidoreductase"/>
    <property type="match status" value="1"/>
</dbReference>
<feature type="binding site" evidence="10 12">
    <location>
        <begin position="372"/>
        <end position="376"/>
    </location>
    <ligand>
        <name>substrate</name>
    </ligand>
</feature>
<name>A0A7I7ST33_9MYCO</name>
<dbReference type="EC" id="3.1.-.-" evidence="10"/>
<keyword evidence="9 10" id="KW-0694">RNA-binding</keyword>
<feature type="binding site" evidence="13">
    <location>
        <position position="56"/>
    </location>
    <ligand>
        <name>Ca(2+)</name>
        <dbReference type="ChEBI" id="CHEBI:29108"/>
    </ligand>
</feature>
<comment type="function">
    <text evidence="10">An RNase that has 5'-3' exonuclease and possibly endonuclease activity. Involved in maturation of rRNA and in some organisms also mRNA maturation and/or decay.</text>
</comment>
<reference evidence="15 16" key="1">
    <citation type="journal article" date="2019" name="Emerg. Microbes Infect.">
        <title>Comprehensive subspecies identification of 175 nontuberculous mycobacteria species based on 7547 genomic profiles.</title>
        <authorList>
            <person name="Matsumoto Y."/>
            <person name="Kinjo T."/>
            <person name="Motooka D."/>
            <person name="Nabeya D."/>
            <person name="Jung N."/>
            <person name="Uechi K."/>
            <person name="Horii T."/>
            <person name="Iida T."/>
            <person name="Fujita J."/>
            <person name="Nakamura S."/>
        </authorList>
    </citation>
    <scope>NUCLEOTIDE SEQUENCE [LARGE SCALE GENOMIC DNA]</scope>
    <source>
        <strain evidence="15 16">JCM 30395</strain>
    </source>
</reference>
<feature type="binding site" evidence="13">
    <location>
        <position position="58"/>
    </location>
    <ligand>
        <name>Ca(2+)</name>
        <dbReference type="ChEBI" id="CHEBI:29108"/>
    </ligand>
</feature>
<dbReference type="FunFam" id="3.40.50.10710:FF:000001">
    <property type="entry name" value="Ribonuclease J"/>
    <property type="match status" value="1"/>
</dbReference>
<evidence type="ECO:0000256" key="7">
    <source>
        <dbReference type="ARBA" id="ARBA00022833"/>
    </source>
</evidence>
<dbReference type="CDD" id="cd07714">
    <property type="entry name" value="RNaseJ_MBL-fold"/>
    <property type="match status" value="1"/>
</dbReference>
<feature type="binding site" evidence="13">
    <location>
        <position position="451"/>
    </location>
    <ligand>
        <name>Ca(2+)</name>
        <dbReference type="ChEBI" id="CHEBI:29108"/>
    </ligand>
</feature>
<evidence type="ECO:0000256" key="4">
    <source>
        <dbReference type="ARBA" id="ARBA00022723"/>
    </source>
</evidence>